<dbReference type="EMBL" id="JANURN010000007">
    <property type="protein sequence ID" value="MDL0082596.1"/>
    <property type="molecule type" value="Genomic_DNA"/>
</dbReference>
<gene>
    <name evidence="1" type="ORF">NYG90_07945</name>
</gene>
<sequence length="168" mass="19017">MKPRCPLAFASLESALESTISPIAPKWRDSVYLLLFELGTNILKYGLCDLYAPTLHIHKTPPAPPPHTLLITTHICDRQRLHLSFCYSVTIKAFCYPKGKPSAYTRPLICLHTSKQPSPLGSTHHHNLGHKLIKRYAEIFCYNAPRFTIISAQYRTISMVIKGQYLAI</sequence>
<dbReference type="Proteomes" id="UP001173802">
    <property type="component" value="Unassembled WGS sequence"/>
</dbReference>
<comment type="caution">
    <text evidence="1">The sequence shown here is derived from an EMBL/GenBank/DDBJ whole genome shotgun (WGS) entry which is preliminary data.</text>
</comment>
<protein>
    <submittedName>
        <fullName evidence="1">Uncharacterized protein</fullName>
    </submittedName>
</protein>
<accession>A0ACC6FTH1</accession>
<organism evidence="1 2">
    <name type="scientific">Helicobacter zhangjianzhongii</name>
    <dbReference type="NCBI Taxonomy" id="2974574"/>
    <lineage>
        <taxon>Bacteria</taxon>
        <taxon>Pseudomonadati</taxon>
        <taxon>Campylobacterota</taxon>
        <taxon>Epsilonproteobacteria</taxon>
        <taxon>Campylobacterales</taxon>
        <taxon>Helicobacteraceae</taxon>
        <taxon>Helicobacter</taxon>
    </lineage>
</organism>
<keyword evidence="2" id="KW-1185">Reference proteome</keyword>
<name>A0ACC6FTH1_9HELI</name>
<proteinExistence type="predicted"/>
<evidence type="ECO:0000313" key="2">
    <source>
        <dbReference type="Proteomes" id="UP001173802"/>
    </source>
</evidence>
<evidence type="ECO:0000313" key="1">
    <source>
        <dbReference type="EMBL" id="MDL0082596.1"/>
    </source>
</evidence>
<reference evidence="1 2" key="1">
    <citation type="journal article" date="2023" name="Microorganisms">
        <title>Isolation and Genomic Characteristics of Cat-Borne Campylobacter felis sp. nov. and Sheep-Borne Campylobacter ovis sp. nov.</title>
        <authorList>
            <person name="Wang H."/>
            <person name="Li Y."/>
            <person name="Gu Y."/>
            <person name="Zhou G."/>
            <person name="Chen X."/>
            <person name="Zhang X."/>
            <person name="Shao Z."/>
            <person name="Zhang J."/>
            <person name="Zhang M."/>
        </authorList>
    </citation>
    <scope>NUCLEOTIDE SEQUENCE [LARGE SCALE GENOMIC DNA]</scope>
    <source>
        <strain evidence="1 2">XJK30-2</strain>
    </source>
</reference>